<dbReference type="AlphaFoldDB" id="A0A510JE15"/>
<dbReference type="Pfam" id="PF22811">
    <property type="entry name" value="Zn_ribbon_NrdR"/>
    <property type="match status" value="1"/>
</dbReference>
<keyword evidence="1" id="KW-0863">Zinc-finger</keyword>
<dbReference type="InterPro" id="IPR005144">
    <property type="entry name" value="ATP-cone_dom"/>
</dbReference>
<feature type="zinc finger region" evidence="1">
    <location>
        <begin position="3"/>
        <end position="34"/>
    </location>
</feature>
<dbReference type="PANTHER" id="PTHR30455:SF2">
    <property type="entry name" value="TRANSCRIPTIONAL REPRESSOR NRDR"/>
    <property type="match status" value="1"/>
</dbReference>
<dbReference type="InterPro" id="IPR003796">
    <property type="entry name" value="RNR_NrdR-like"/>
</dbReference>
<dbReference type="RefSeq" id="WP_006806434.1">
    <property type="nucleotide sequence ID" value="NZ_AP019822.1"/>
</dbReference>
<comment type="cofactor">
    <cofactor evidence="1">
        <name>Zn(2+)</name>
        <dbReference type="ChEBI" id="CHEBI:29105"/>
    </cofactor>
    <text evidence="1">Binds 1 zinc ion.</text>
</comment>
<dbReference type="STRING" id="714315.GCA_000516535_01612"/>
<dbReference type="NCBIfam" id="TIGR00244">
    <property type="entry name" value="transcriptional regulator NrdR"/>
    <property type="match status" value="1"/>
</dbReference>
<keyword evidence="1" id="KW-0547">Nucleotide-binding</keyword>
<keyword evidence="1" id="KW-0479">Metal-binding</keyword>
<dbReference type="InterPro" id="IPR055173">
    <property type="entry name" value="NrdR-like_N"/>
</dbReference>
<gene>
    <name evidence="1" type="primary">nrdR</name>
    <name evidence="2" type="ORF">JCM16774_1605</name>
</gene>
<keyword evidence="1" id="KW-0678">Repressor</keyword>
<dbReference type="PANTHER" id="PTHR30455">
    <property type="entry name" value="TRANSCRIPTIONAL REPRESSOR NRDR"/>
    <property type="match status" value="1"/>
</dbReference>
<reference evidence="2 3" key="1">
    <citation type="submission" date="2019-07" db="EMBL/GenBank/DDBJ databases">
        <title>Complete Genome Sequence of Leptotrichia goodfellowii Strain JCM 16774.</title>
        <authorList>
            <person name="Watanabe S."/>
            <person name="Cui L."/>
        </authorList>
    </citation>
    <scope>NUCLEOTIDE SEQUENCE [LARGE SCALE GENOMIC DNA]</scope>
    <source>
        <strain evidence="2 3">JCM16774</strain>
    </source>
</reference>
<evidence type="ECO:0000313" key="3">
    <source>
        <dbReference type="Proteomes" id="UP000321606"/>
    </source>
</evidence>
<dbReference type="HAMAP" id="MF_00440">
    <property type="entry name" value="NrdR"/>
    <property type="match status" value="1"/>
</dbReference>
<dbReference type="Pfam" id="PF03477">
    <property type="entry name" value="ATP-cone"/>
    <property type="match status" value="1"/>
</dbReference>
<dbReference type="KEGG" id="lgo:JCM16774_1605"/>
<evidence type="ECO:0000256" key="1">
    <source>
        <dbReference type="HAMAP-Rule" id="MF_00440"/>
    </source>
</evidence>
<protein>
    <recommendedName>
        <fullName evidence="1">Transcriptional repressor NrdR</fullName>
    </recommendedName>
</protein>
<dbReference type="EMBL" id="AP019822">
    <property type="protein sequence ID" value="BBM36661.1"/>
    <property type="molecule type" value="Genomic_DNA"/>
</dbReference>
<keyword evidence="1" id="KW-0067">ATP-binding</keyword>
<dbReference type="GO" id="GO:0008270">
    <property type="term" value="F:zinc ion binding"/>
    <property type="evidence" value="ECO:0007669"/>
    <property type="project" value="UniProtKB-UniRule"/>
</dbReference>
<name>A0A510JE15_9FUSO</name>
<comment type="similarity">
    <text evidence="1">Belongs to the NrdR family.</text>
</comment>
<dbReference type="GO" id="GO:0003677">
    <property type="term" value="F:DNA binding"/>
    <property type="evidence" value="ECO:0007669"/>
    <property type="project" value="UniProtKB-KW"/>
</dbReference>
<comment type="function">
    <text evidence="1">Negatively regulates transcription of bacterial ribonucleotide reductase nrd genes and operons by binding to NrdR-boxes.</text>
</comment>
<dbReference type="PROSITE" id="PS51161">
    <property type="entry name" value="ATP_CONE"/>
    <property type="match status" value="1"/>
</dbReference>
<accession>A0A510JE15</accession>
<keyword evidence="1" id="KW-0804">Transcription</keyword>
<keyword evidence="1" id="KW-0862">Zinc</keyword>
<keyword evidence="1" id="KW-0805">Transcription regulation</keyword>
<dbReference type="GO" id="GO:0005524">
    <property type="term" value="F:ATP binding"/>
    <property type="evidence" value="ECO:0007669"/>
    <property type="project" value="UniProtKB-UniRule"/>
</dbReference>
<dbReference type="Proteomes" id="UP000321606">
    <property type="component" value="Chromosome"/>
</dbReference>
<keyword evidence="1" id="KW-0238">DNA-binding</keyword>
<evidence type="ECO:0000313" key="2">
    <source>
        <dbReference type="EMBL" id="BBM36661.1"/>
    </source>
</evidence>
<sequence>MKCPFCGNENTRVIDSRAYSDGNSIKRRRICENCGKRFTTHEKVVDLALYVIKKNGEKQPYSRKKVSNGITRAVEKRNVDPEKIEEVVDKIERVILTEYSGEIKSSDLGNIIISYLLDLDEIAYVRFASVYKQFDSLDSFIREIEKIRNEKINL</sequence>
<dbReference type="OrthoDB" id="9807461at2"/>
<organism evidence="2 3">
    <name type="scientific">Pseudoleptotrichia goodfellowii</name>
    <dbReference type="NCBI Taxonomy" id="157692"/>
    <lineage>
        <taxon>Bacteria</taxon>
        <taxon>Fusobacteriati</taxon>
        <taxon>Fusobacteriota</taxon>
        <taxon>Fusobacteriia</taxon>
        <taxon>Fusobacteriales</taxon>
        <taxon>Leptotrichiaceae</taxon>
        <taxon>Pseudoleptotrichia</taxon>
    </lineage>
</organism>
<dbReference type="GO" id="GO:0045892">
    <property type="term" value="P:negative regulation of DNA-templated transcription"/>
    <property type="evidence" value="ECO:0007669"/>
    <property type="project" value="UniProtKB-UniRule"/>
</dbReference>
<proteinExistence type="inferred from homology"/>